<name>A0A645FLX5_9ZZZZ</name>
<comment type="caution">
    <text evidence="2">The sequence shown here is derived from an EMBL/GenBank/DDBJ whole genome shotgun (WGS) entry which is preliminary data.</text>
</comment>
<accession>A0A645FLX5</accession>
<evidence type="ECO:0000256" key="1">
    <source>
        <dbReference type="SAM" id="MobiDB-lite"/>
    </source>
</evidence>
<proteinExistence type="predicted"/>
<protein>
    <submittedName>
        <fullName evidence="2">Uncharacterized protein</fullName>
    </submittedName>
</protein>
<organism evidence="2">
    <name type="scientific">bioreactor metagenome</name>
    <dbReference type="NCBI Taxonomy" id="1076179"/>
    <lineage>
        <taxon>unclassified sequences</taxon>
        <taxon>metagenomes</taxon>
        <taxon>ecological metagenomes</taxon>
    </lineage>
</organism>
<sequence length="92" mass="9604">MAVLGVSDGHHGGEPGTPLVSGGAFDQLGVGFHGFSERRCGFIVDQSRGIEVLVVNGCVVQIEKDGPVGIFTHDVDEADVVVDVLDVDELSK</sequence>
<evidence type="ECO:0000313" key="2">
    <source>
        <dbReference type="EMBL" id="MPN15401.1"/>
    </source>
</evidence>
<gene>
    <name evidence="2" type="ORF">SDC9_162733</name>
</gene>
<feature type="region of interest" description="Disordered" evidence="1">
    <location>
        <begin position="1"/>
        <end position="20"/>
    </location>
</feature>
<reference evidence="2" key="1">
    <citation type="submission" date="2019-08" db="EMBL/GenBank/DDBJ databases">
        <authorList>
            <person name="Kucharzyk K."/>
            <person name="Murdoch R.W."/>
            <person name="Higgins S."/>
            <person name="Loffler F."/>
        </authorList>
    </citation>
    <scope>NUCLEOTIDE SEQUENCE</scope>
</reference>
<dbReference type="AlphaFoldDB" id="A0A645FLX5"/>
<dbReference type="EMBL" id="VSSQ01062161">
    <property type="protein sequence ID" value="MPN15401.1"/>
    <property type="molecule type" value="Genomic_DNA"/>
</dbReference>